<dbReference type="EMBL" id="KN847551">
    <property type="protein sequence ID" value="KIW02145.1"/>
    <property type="molecule type" value="Genomic_DNA"/>
</dbReference>
<sequence>MATQHQKFTRKHNGKTQKPGLLKRHSAHAVSRSKTVHIRGESQDVDEDIMAASFLQYCATCEKQIVTPSNSILYCSESCRRKDHTHIPSYDTYAAQSPPMTPLQSSSSWDKFPMHDIVPQRSPTVNQYALNRYSYSSFSEDETSFSEDEKHMEPRRESEAERQLRLFAEQAAESHSRTPRPQYKRSSTNYSSMSNAPSLSQSPTSTTAGMSFPYTPVSRPLPPRTNPTYSTSFKFSKSIELVNPYPAMTQMMPTTAPSSLHDSRRGLKSGAGAATSQGIAEGEVIYEKSPIPLSTSGPDQSSLKKLFRFNEMQAGPPHSERY</sequence>
<proteinExistence type="predicted"/>
<dbReference type="Pfam" id="PF12855">
    <property type="entry name" value="Ecl1"/>
    <property type="match status" value="1"/>
</dbReference>
<dbReference type="InterPro" id="IPR024368">
    <property type="entry name" value="Ecl1/2/3"/>
</dbReference>
<dbReference type="Proteomes" id="UP000053259">
    <property type="component" value="Unassembled WGS sequence"/>
</dbReference>
<feature type="compositionally biased region" description="Polar residues" evidence="1">
    <location>
        <begin position="292"/>
        <end position="303"/>
    </location>
</feature>
<dbReference type="GeneID" id="27314603"/>
<feature type="region of interest" description="Disordered" evidence="1">
    <location>
        <begin position="140"/>
        <end position="209"/>
    </location>
</feature>
<feature type="compositionally biased region" description="Basic and acidic residues" evidence="1">
    <location>
        <begin position="147"/>
        <end position="164"/>
    </location>
</feature>
<organism evidence="2 3">
    <name type="scientific">Verruconis gallopava</name>
    <dbReference type="NCBI Taxonomy" id="253628"/>
    <lineage>
        <taxon>Eukaryota</taxon>
        <taxon>Fungi</taxon>
        <taxon>Dikarya</taxon>
        <taxon>Ascomycota</taxon>
        <taxon>Pezizomycotina</taxon>
        <taxon>Dothideomycetes</taxon>
        <taxon>Pleosporomycetidae</taxon>
        <taxon>Venturiales</taxon>
        <taxon>Sympoventuriaceae</taxon>
        <taxon>Verruconis</taxon>
    </lineage>
</organism>
<name>A0A0D2ASJ6_9PEZI</name>
<dbReference type="OrthoDB" id="3599883at2759"/>
<keyword evidence="3" id="KW-1185">Reference proteome</keyword>
<dbReference type="EMBL" id="KN847551">
    <property type="protein sequence ID" value="KIW02144.1"/>
    <property type="molecule type" value="Genomic_DNA"/>
</dbReference>
<evidence type="ECO:0000313" key="3">
    <source>
        <dbReference type="Proteomes" id="UP000053259"/>
    </source>
</evidence>
<dbReference type="RefSeq" id="XP_016212014.1">
    <property type="nucleotide sequence ID" value="XM_016360302.1"/>
</dbReference>
<evidence type="ECO:0000313" key="2">
    <source>
        <dbReference type="EMBL" id="KIW02144.1"/>
    </source>
</evidence>
<reference evidence="2 3" key="1">
    <citation type="submission" date="2015-01" db="EMBL/GenBank/DDBJ databases">
        <title>The Genome Sequence of Ochroconis gallopava CBS43764.</title>
        <authorList>
            <consortium name="The Broad Institute Genomics Platform"/>
            <person name="Cuomo C."/>
            <person name="de Hoog S."/>
            <person name="Gorbushina A."/>
            <person name="Stielow B."/>
            <person name="Teixiera M."/>
            <person name="Abouelleil A."/>
            <person name="Chapman S.B."/>
            <person name="Priest M."/>
            <person name="Young S.K."/>
            <person name="Wortman J."/>
            <person name="Nusbaum C."/>
            <person name="Birren B."/>
        </authorList>
    </citation>
    <scope>NUCLEOTIDE SEQUENCE [LARGE SCALE GENOMIC DNA]</scope>
    <source>
        <strain evidence="2 3">CBS 43764</strain>
    </source>
</reference>
<feature type="region of interest" description="Disordered" evidence="1">
    <location>
        <begin position="1"/>
        <end position="35"/>
    </location>
</feature>
<dbReference type="AlphaFoldDB" id="A0A0D2ASJ6"/>
<dbReference type="VEuPathDB" id="FungiDB:PV09_06630"/>
<feature type="region of interest" description="Disordered" evidence="1">
    <location>
        <begin position="255"/>
        <end position="322"/>
    </location>
</feature>
<feature type="compositionally biased region" description="Basic residues" evidence="1">
    <location>
        <begin position="7"/>
        <end position="27"/>
    </location>
</feature>
<gene>
    <name evidence="2" type="ORF">PV09_06630</name>
</gene>
<protein>
    <recommendedName>
        <fullName evidence="4">Life-span regulatory factor domain-containing protein</fullName>
    </recommendedName>
</protein>
<feature type="compositionally biased region" description="Polar residues" evidence="1">
    <location>
        <begin position="184"/>
        <end position="209"/>
    </location>
</feature>
<accession>A0A0D2ASJ6</accession>
<dbReference type="RefSeq" id="XP_016212013.1">
    <property type="nucleotide sequence ID" value="XM_016360301.1"/>
</dbReference>
<evidence type="ECO:0000256" key="1">
    <source>
        <dbReference type="SAM" id="MobiDB-lite"/>
    </source>
</evidence>
<evidence type="ECO:0008006" key="4">
    <source>
        <dbReference type="Google" id="ProtNLM"/>
    </source>
</evidence>
<dbReference type="HOGENOM" id="CLU_067175_0_0_1"/>